<dbReference type="NCBIfam" id="NF008035">
    <property type="entry name" value="PRK10767.1"/>
    <property type="match status" value="1"/>
</dbReference>
<dbReference type="Pfam" id="PF01556">
    <property type="entry name" value="DnaJ_C"/>
    <property type="match status" value="1"/>
</dbReference>
<dbReference type="PANTHER" id="PTHR43096:SF52">
    <property type="entry name" value="DNAJ HOMOLOG 1, MITOCHONDRIAL-RELATED"/>
    <property type="match status" value="1"/>
</dbReference>
<gene>
    <name evidence="13" type="primary">dnaJ</name>
</gene>
<evidence type="ECO:0000259" key="15">
    <source>
        <dbReference type="PROSITE" id="PS50076"/>
    </source>
</evidence>
<dbReference type="GO" id="GO:0008270">
    <property type="term" value="F:zinc ion binding"/>
    <property type="evidence" value="ECO:0007669"/>
    <property type="project" value="UniProtKB-UniRule"/>
</dbReference>
<dbReference type="EMBL" id="KJ631400">
    <property type="protein sequence ID" value="AIF26196.1"/>
    <property type="molecule type" value="Genomic_DNA"/>
</dbReference>
<dbReference type="SMART" id="SM00271">
    <property type="entry name" value="DnaJ"/>
    <property type="match status" value="1"/>
</dbReference>
<keyword evidence="7 13" id="KW-0863">Zinc-finger</keyword>
<dbReference type="NCBIfam" id="TIGR02349">
    <property type="entry name" value="DnaJ_bact"/>
    <property type="match status" value="1"/>
</dbReference>
<feature type="domain" description="J" evidence="15">
    <location>
        <begin position="6"/>
        <end position="71"/>
    </location>
</feature>
<feature type="zinc finger region" description="CR-type" evidence="14">
    <location>
        <begin position="139"/>
        <end position="217"/>
    </location>
</feature>
<dbReference type="Gene3D" id="1.10.287.110">
    <property type="entry name" value="DnaJ domain"/>
    <property type="match status" value="1"/>
</dbReference>
<evidence type="ECO:0000256" key="6">
    <source>
        <dbReference type="ARBA" id="ARBA00022737"/>
    </source>
</evidence>
<feature type="repeat" description="CXXCXGXG motif" evidence="13">
    <location>
        <begin position="152"/>
        <end position="159"/>
    </location>
</feature>
<dbReference type="PROSITE" id="PS00636">
    <property type="entry name" value="DNAJ_1"/>
    <property type="match status" value="1"/>
</dbReference>
<feature type="binding site" evidence="13">
    <location>
        <position position="169"/>
    </location>
    <ligand>
        <name>Zn(2+)</name>
        <dbReference type="ChEBI" id="CHEBI:29105"/>
        <label>2</label>
    </ligand>
</feature>
<comment type="subcellular location">
    <subcellularLocation>
        <location evidence="1 13">Cytoplasm</location>
    </subcellularLocation>
</comment>
<dbReference type="InterPro" id="IPR036410">
    <property type="entry name" value="HSP_DnaJ_Cys-rich_dom_sf"/>
</dbReference>
<evidence type="ECO:0000256" key="10">
    <source>
        <dbReference type="ARBA" id="ARBA00023186"/>
    </source>
</evidence>
<dbReference type="InterPro" id="IPR001623">
    <property type="entry name" value="DnaJ_domain"/>
</dbReference>
<feature type="domain" description="CR-type" evidence="16">
    <location>
        <begin position="139"/>
        <end position="217"/>
    </location>
</feature>
<dbReference type="InterPro" id="IPR002939">
    <property type="entry name" value="DnaJ_C"/>
</dbReference>
<dbReference type="GO" id="GO:0005524">
    <property type="term" value="F:ATP binding"/>
    <property type="evidence" value="ECO:0007669"/>
    <property type="project" value="InterPro"/>
</dbReference>
<dbReference type="InterPro" id="IPR012724">
    <property type="entry name" value="DnaJ"/>
</dbReference>
<comment type="similarity">
    <text evidence="11 13">Belongs to the DnaJ family.</text>
</comment>
<dbReference type="Gene3D" id="2.60.260.20">
    <property type="entry name" value="Urease metallochaperone UreE, N-terminal domain"/>
    <property type="match status" value="2"/>
</dbReference>
<comment type="cofactor">
    <cofactor evidence="13">
        <name>Zn(2+)</name>
        <dbReference type="ChEBI" id="CHEBI:29105"/>
    </cofactor>
    <text evidence="13">Binds 2 Zn(2+) ions per monomer.</text>
</comment>
<dbReference type="PROSITE" id="PS50076">
    <property type="entry name" value="DNAJ_2"/>
    <property type="match status" value="1"/>
</dbReference>
<dbReference type="InterPro" id="IPR001305">
    <property type="entry name" value="HSP_DnaJ_Cys-rich_dom"/>
</dbReference>
<reference evidence="17" key="1">
    <citation type="submission" date="2014-03" db="EMBL/GenBank/DDBJ databases">
        <title>A sequence of cellulolytic fosmid clone of goat rumen metagenome.</title>
        <authorList>
            <person name="Lee K.-T."/>
            <person name="Kim J.-Y."/>
            <person name="Kim Y.-J."/>
            <person name="Ahn J.-H."/>
            <person name="Park M.-N."/>
            <person name="Kim J.-H."/>
            <person name="Kim T.-H."/>
        </authorList>
    </citation>
    <scope>NUCLEOTIDE SEQUENCE</scope>
</reference>
<evidence type="ECO:0000256" key="2">
    <source>
        <dbReference type="ARBA" id="ARBA00011738"/>
    </source>
</evidence>
<proteinExistence type="inferred from homology"/>
<dbReference type="SUPFAM" id="SSF46565">
    <property type="entry name" value="Chaperone J-domain"/>
    <property type="match status" value="1"/>
</dbReference>
<feature type="binding site" evidence="13">
    <location>
        <position position="194"/>
    </location>
    <ligand>
        <name>Zn(2+)</name>
        <dbReference type="ChEBI" id="CHEBI:29105"/>
        <label>2</label>
    </ligand>
</feature>
<feature type="binding site" evidence="13">
    <location>
        <position position="205"/>
    </location>
    <ligand>
        <name>Zn(2+)</name>
        <dbReference type="ChEBI" id="CHEBI:29105"/>
        <label>1</label>
    </ligand>
</feature>
<feature type="binding site" evidence="13">
    <location>
        <position position="155"/>
    </location>
    <ligand>
        <name>Zn(2+)</name>
        <dbReference type="ChEBI" id="CHEBI:29105"/>
        <label>1</label>
    </ligand>
</feature>
<keyword evidence="5 13" id="KW-0479">Metal-binding</keyword>
<dbReference type="Pfam" id="PF00226">
    <property type="entry name" value="DnaJ"/>
    <property type="match status" value="1"/>
</dbReference>
<dbReference type="PRINTS" id="PR00625">
    <property type="entry name" value="JDOMAIN"/>
</dbReference>
<feature type="binding site" evidence="13">
    <location>
        <position position="191"/>
    </location>
    <ligand>
        <name>Zn(2+)</name>
        <dbReference type="ChEBI" id="CHEBI:29105"/>
        <label>2</label>
    </ligand>
</feature>
<feature type="repeat" description="CXXCXGXG motif" evidence="13">
    <location>
        <begin position="205"/>
        <end position="212"/>
    </location>
</feature>
<dbReference type="PANTHER" id="PTHR43096">
    <property type="entry name" value="DNAJ HOMOLOG 1, MITOCHONDRIAL-RELATED"/>
    <property type="match status" value="1"/>
</dbReference>
<evidence type="ECO:0000256" key="1">
    <source>
        <dbReference type="ARBA" id="ARBA00004496"/>
    </source>
</evidence>
<keyword evidence="3 13" id="KW-0963">Cytoplasm</keyword>
<dbReference type="InterPro" id="IPR036869">
    <property type="entry name" value="J_dom_sf"/>
</dbReference>
<evidence type="ECO:0000313" key="17">
    <source>
        <dbReference type="EMBL" id="AIF26196.1"/>
    </source>
</evidence>
<evidence type="ECO:0000256" key="5">
    <source>
        <dbReference type="ARBA" id="ARBA00022723"/>
    </source>
</evidence>
<feature type="binding site" evidence="13">
    <location>
        <position position="172"/>
    </location>
    <ligand>
        <name>Zn(2+)</name>
        <dbReference type="ChEBI" id="CHEBI:29105"/>
        <label>2</label>
    </ligand>
</feature>
<evidence type="ECO:0000256" key="12">
    <source>
        <dbReference type="ARBA" id="ARBA00067609"/>
    </source>
</evidence>
<dbReference type="SUPFAM" id="SSF49493">
    <property type="entry name" value="HSP40/DnaJ peptide-binding domain"/>
    <property type="match status" value="2"/>
</dbReference>
<evidence type="ECO:0000256" key="11">
    <source>
        <dbReference type="ARBA" id="ARBA00061004"/>
    </source>
</evidence>
<keyword evidence="6 13" id="KW-0677">Repeat</keyword>
<dbReference type="CDD" id="cd10719">
    <property type="entry name" value="DnaJ_zf"/>
    <property type="match status" value="1"/>
</dbReference>
<feature type="repeat" description="CXXCXGXG motif" evidence="13">
    <location>
        <begin position="191"/>
        <end position="198"/>
    </location>
</feature>
<comment type="function">
    <text evidence="13">Participates actively in the response to hyperosmotic and heat shock by preventing the aggregation of stress-denatured proteins and by disaggregating proteins, also in an autonomous, DnaK-independent fashion. Unfolded proteins bind initially to DnaJ; upon interaction with the DnaJ-bound protein, DnaK hydrolyzes its bound ATP, resulting in the formation of a stable complex. GrpE releases ADP from DnaK; ATP binding to DnaK triggers the release of the substrate protein, thus completing the reaction cycle. Several rounds of ATP-dependent interactions between DnaJ, DnaK and GrpE are required for fully efficient folding. Also involved, together with DnaK and GrpE, in the DNA replication of plasmids through activation of initiation proteins.</text>
</comment>
<dbReference type="FunFam" id="2.10.230.10:FF:000002">
    <property type="entry name" value="Molecular chaperone DnaJ"/>
    <property type="match status" value="1"/>
</dbReference>
<dbReference type="InterPro" id="IPR018253">
    <property type="entry name" value="DnaJ_domain_CS"/>
</dbReference>
<evidence type="ECO:0000256" key="8">
    <source>
        <dbReference type="ARBA" id="ARBA00022833"/>
    </source>
</evidence>
<dbReference type="FunFam" id="1.10.287.110:FF:000031">
    <property type="entry name" value="Molecular chaperone DnaJ"/>
    <property type="match status" value="1"/>
</dbReference>
<dbReference type="Pfam" id="PF00684">
    <property type="entry name" value="DnaJ_CXXCXGXG"/>
    <property type="match status" value="1"/>
</dbReference>
<comment type="domain">
    <text evidence="13">The J domain is necessary and sufficient to stimulate DnaK ATPase activity. Zinc center 1 plays an important role in the autonomous, DnaK-independent chaperone activity of DnaJ. Zinc center 2 is essential for interaction with DnaK and for DnaJ activity.</text>
</comment>
<dbReference type="GO" id="GO:0005737">
    <property type="term" value="C:cytoplasm"/>
    <property type="evidence" value="ECO:0007669"/>
    <property type="project" value="UniProtKB-SubCell"/>
</dbReference>
<evidence type="ECO:0000256" key="13">
    <source>
        <dbReference type="HAMAP-Rule" id="MF_01152"/>
    </source>
</evidence>
<evidence type="ECO:0000256" key="9">
    <source>
        <dbReference type="ARBA" id="ARBA00023016"/>
    </source>
</evidence>
<sequence length="378" mass="41592">MAQKRDYYEVLGVDKNASADDIKKAYRKLAKECHPDLHPNDKQAEERFKELNEANEVLSDPEKRARYDQFGHDGPNMGGFGGTGGMGGFDFTGFGGMGDIFDQLFGGGMGSAAQRRNAPQQGNDLRYDLRISFEEAAFGCEKSFEFTRSENCEACHGTGAKPGTQPKQCPVCKGTGQVRMSGGFMVTVRPCTTCGGTGRVVTDKCTACAGTGRQRRRRTASVKVPAGIDNGQTIVMNGQGEPGRNGGPNGDLYIQVTVRPHKLFRRDGTNLHLDMPISFSQAALGADIEVPTLGGGKTTFHIPEGTQNDAEFRIKGQGIQQLRSTYRGDMILHIRVEVPRRLNEKQKDLLRQFDEITTGREYESRKSFLEKMKDIFNA</sequence>
<organism evidence="17">
    <name type="scientific">uncultured bacterium Ad_144_C12_contig1</name>
    <dbReference type="NCBI Taxonomy" id="1489308"/>
    <lineage>
        <taxon>Bacteria</taxon>
        <taxon>environmental samples</taxon>
    </lineage>
</organism>
<keyword evidence="10 13" id="KW-0143">Chaperone</keyword>
<dbReference type="GO" id="GO:0006260">
    <property type="term" value="P:DNA replication"/>
    <property type="evidence" value="ECO:0007669"/>
    <property type="project" value="UniProtKB-KW"/>
</dbReference>
<dbReference type="GO" id="GO:0051082">
    <property type="term" value="F:unfolded protein binding"/>
    <property type="evidence" value="ECO:0007669"/>
    <property type="project" value="UniProtKB-UniRule"/>
</dbReference>
<dbReference type="GO" id="GO:0042026">
    <property type="term" value="P:protein refolding"/>
    <property type="evidence" value="ECO:0007669"/>
    <property type="project" value="TreeGrafter"/>
</dbReference>
<protein>
    <recommendedName>
        <fullName evidence="12 13">Chaperone protein DnaJ</fullName>
    </recommendedName>
</protein>
<dbReference type="CDD" id="cd06257">
    <property type="entry name" value="DnaJ"/>
    <property type="match status" value="1"/>
</dbReference>
<evidence type="ECO:0000256" key="7">
    <source>
        <dbReference type="ARBA" id="ARBA00022771"/>
    </source>
</evidence>
<dbReference type="Gene3D" id="2.10.230.10">
    <property type="entry name" value="Heat shock protein DnaJ, cysteine-rich domain"/>
    <property type="match status" value="1"/>
</dbReference>
<accession>A0A0B4N1G2</accession>
<comment type="subunit">
    <text evidence="2 13">Homodimer.</text>
</comment>
<evidence type="ECO:0000259" key="16">
    <source>
        <dbReference type="PROSITE" id="PS51188"/>
    </source>
</evidence>
<name>A0A0B4N1G2_9BACT</name>
<keyword evidence="9 13" id="KW-0346">Stress response</keyword>
<evidence type="ECO:0000256" key="14">
    <source>
        <dbReference type="PROSITE-ProRule" id="PRU00546"/>
    </source>
</evidence>
<keyword evidence="4 13" id="KW-0235">DNA replication</keyword>
<dbReference type="CDD" id="cd10747">
    <property type="entry name" value="DnaJ_C"/>
    <property type="match status" value="1"/>
</dbReference>
<keyword evidence="8 13" id="KW-0862">Zinc</keyword>
<dbReference type="PROSITE" id="PS51188">
    <property type="entry name" value="ZF_CR"/>
    <property type="match status" value="1"/>
</dbReference>
<feature type="binding site" evidence="13">
    <location>
        <position position="208"/>
    </location>
    <ligand>
        <name>Zn(2+)</name>
        <dbReference type="ChEBI" id="CHEBI:29105"/>
        <label>1</label>
    </ligand>
</feature>
<dbReference type="GO" id="GO:0031072">
    <property type="term" value="F:heat shock protein binding"/>
    <property type="evidence" value="ECO:0007669"/>
    <property type="project" value="InterPro"/>
</dbReference>
<dbReference type="InterPro" id="IPR008971">
    <property type="entry name" value="HSP40/DnaJ_pept-bd"/>
</dbReference>
<feature type="repeat" description="CXXCXGXG motif" evidence="13">
    <location>
        <begin position="169"/>
        <end position="176"/>
    </location>
</feature>
<dbReference type="HAMAP" id="MF_01152">
    <property type="entry name" value="DnaJ"/>
    <property type="match status" value="1"/>
</dbReference>
<evidence type="ECO:0000256" key="3">
    <source>
        <dbReference type="ARBA" id="ARBA00022490"/>
    </source>
</evidence>
<dbReference type="AlphaFoldDB" id="A0A0B4N1G2"/>
<feature type="binding site" evidence="13">
    <location>
        <position position="152"/>
    </location>
    <ligand>
        <name>Zn(2+)</name>
        <dbReference type="ChEBI" id="CHEBI:29105"/>
        <label>1</label>
    </ligand>
</feature>
<evidence type="ECO:0000256" key="4">
    <source>
        <dbReference type="ARBA" id="ARBA00022705"/>
    </source>
</evidence>
<dbReference type="GO" id="GO:0009408">
    <property type="term" value="P:response to heat"/>
    <property type="evidence" value="ECO:0007669"/>
    <property type="project" value="InterPro"/>
</dbReference>
<dbReference type="FunFam" id="2.60.260.20:FF:000004">
    <property type="entry name" value="Molecular chaperone DnaJ"/>
    <property type="match status" value="1"/>
</dbReference>
<dbReference type="SUPFAM" id="SSF57938">
    <property type="entry name" value="DnaJ/Hsp40 cysteine-rich domain"/>
    <property type="match status" value="1"/>
</dbReference>